<dbReference type="Gene3D" id="3.40.50.360">
    <property type="match status" value="1"/>
</dbReference>
<keyword evidence="4" id="KW-1185">Reference proteome</keyword>
<feature type="domain" description="Flavodoxin-like fold" evidence="2">
    <location>
        <begin position="7"/>
        <end position="158"/>
    </location>
</feature>
<dbReference type="RefSeq" id="WP_046316145.1">
    <property type="nucleotide sequence ID" value="NZ_JBHSZT010000001.1"/>
</dbReference>
<evidence type="ECO:0000313" key="4">
    <source>
        <dbReference type="Proteomes" id="UP000033558"/>
    </source>
</evidence>
<dbReference type="InterPro" id="IPR046980">
    <property type="entry name" value="KefG/KefF"/>
</dbReference>
<dbReference type="GO" id="GO:0009055">
    <property type="term" value="F:electron transfer activity"/>
    <property type="evidence" value="ECO:0007669"/>
    <property type="project" value="TreeGrafter"/>
</dbReference>
<dbReference type="STRING" id="1218492.JG30_06550"/>
<dbReference type="InterPro" id="IPR029039">
    <property type="entry name" value="Flavoprotein-like_sf"/>
</dbReference>
<dbReference type="PANTHER" id="PTHR47307:SF1">
    <property type="entry name" value="GLUTATHIONE-REGULATED POTASSIUM-EFFLUX SYSTEM ANCILLARY PROTEIN KEFG"/>
    <property type="match status" value="1"/>
</dbReference>
<evidence type="ECO:0000259" key="2">
    <source>
        <dbReference type="Pfam" id="PF02525"/>
    </source>
</evidence>
<dbReference type="HOGENOM" id="CLU_058643_0_0_9"/>
<dbReference type="Pfam" id="PF02525">
    <property type="entry name" value="Flavodoxin_2"/>
    <property type="match status" value="1"/>
</dbReference>
<dbReference type="GO" id="GO:0010181">
    <property type="term" value="F:FMN binding"/>
    <property type="evidence" value="ECO:0007669"/>
    <property type="project" value="TreeGrafter"/>
</dbReference>
<dbReference type="AlphaFoldDB" id="A0A0F4LV10"/>
<reference evidence="3 4" key="1">
    <citation type="submission" date="2015-01" db="EMBL/GenBank/DDBJ databases">
        <title>Comparative genomics of the lactic acid bacteria isolated from the honey bee gut.</title>
        <authorList>
            <person name="Ellegaard K.M."/>
            <person name="Tamarit D."/>
            <person name="Javelind E."/>
            <person name="Olofsson T."/>
            <person name="Andersson S.G."/>
            <person name="Vasquez A."/>
        </authorList>
    </citation>
    <scope>NUCLEOTIDE SEQUENCE [LARGE SCALE GENOMIC DNA]</scope>
    <source>
        <strain evidence="3 4">Bin4</strain>
    </source>
</reference>
<protein>
    <submittedName>
        <fullName evidence="3">Putative NADPH-quinone reductase (Modulator of drug activity B)</fullName>
    </submittedName>
</protein>
<evidence type="ECO:0000256" key="1">
    <source>
        <dbReference type="ARBA" id="ARBA00023002"/>
    </source>
</evidence>
<name>A0A0F4LV10_9LACO</name>
<dbReference type="OrthoDB" id="9798454at2"/>
<accession>A0A0F4LV10</accession>
<sequence>MEINSPKTLIVVAHPHIADSTTQQFLQAAVHQTSAIWHHIDGLNSLDVQQERQLLAAADRIIFQFPLYWYAAPASLKKWQEQVLSTNFIQQQLAHKQLGLVVTTGLPQKAFQTGGSASFTLDQLLAPFYAFGQQAQMQCLPKFAIYQFSYLTERQQQQLFMDYQRYLTQPSPDNLLNRSNWYLNYLQQHPQLPQQALLIDYLTQQILALDNLQTTWNLIKEAEDDRLDI</sequence>
<proteinExistence type="predicted"/>
<dbReference type="PANTHER" id="PTHR47307">
    <property type="entry name" value="GLUTATHIONE-REGULATED POTASSIUM-EFFLUX SYSTEM ANCILLARY PROTEIN KEFG"/>
    <property type="match status" value="1"/>
</dbReference>
<dbReference type="PATRIC" id="fig|1218492.5.peg.791"/>
<keyword evidence="1" id="KW-0560">Oxidoreductase</keyword>
<dbReference type="SUPFAM" id="SSF52218">
    <property type="entry name" value="Flavoproteins"/>
    <property type="match status" value="1"/>
</dbReference>
<dbReference type="Proteomes" id="UP000033558">
    <property type="component" value="Unassembled WGS sequence"/>
</dbReference>
<dbReference type="InterPro" id="IPR003680">
    <property type="entry name" value="Flavodoxin_fold"/>
</dbReference>
<dbReference type="EMBL" id="JXJQ01000006">
    <property type="protein sequence ID" value="KJY62440.1"/>
    <property type="molecule type" value="Genomic_DNA"/>
</dbReference>
<gene>
    <name evidence="3" type="ORF">JG30_06550</name>
</gene>
<evidence type="ECO:0000313" key="3">
    <source>
        <dbReference type="EMBL" id="KJY62440.1"/>
    </source>
</evidence>
<dbReference type="GO" id="GO:0003955">
    <property type="term" value="F:NAD(P)H dehydrogenase (quinone) activity"/>
    <property type="evidence" value="ECO:0007669"/>
    <property type="project" value="TreeGrafter"/>
</dbReference>
<organism evidence="3 4">
    <name type="scientific">Bombilactobacillus mellifer</name>
    <dbReference type="NCBI Taxonomy" id="1218492"/>
    <lineage>
        <taxon>Bacteria</taxon>
        <taxon>Bacillati</taxon>
        <taxon>Bacillota</taxon>
        <taxon>Bacilli</taxon>
        <taxon>Lactobacillales</taxon>
        <taxon>Lactobacillaceae</taxon>
        <taxon>Bombilactobacillus</taxon>
    </lineage>
</organism>
<comment type="caution">
    <text evidence="3">The sequence shown here is derived from an EMBL/GenBank/DDBJ whole genome shotgun (WGS) entry which is preliminary data.</text>
</comment>